<dbReference type="EMBL" id="CAJNNV010025067">
    <property type="protein sequence ID" value="CAE8612000.1"/>
    <property type="molecule type" value="Genomic_DNA"/>
</dbReference>
<feature type="transmembrane region" description="Helical" evidence="7">
    <location>
        <begin position="425"/>
        <end position="443"/>
    </location>
</feature>
<evidence type="ECO:0000256" key="3">
    <source>
        <dbReference type="ARBA" id="ARBA00022729"/>
    </source>
</evidence>
<keyword evidence="2 7" id="KW-0812">Transmembrane</keyword>
<dbReference type="AlphaFoldDB" id="A0A813FHQ5"/>
<comment type="subcellular location">
    <subcellularLocation>
        <location evidence="1">Membrane</location>
        <topology evidence="1">Single-pass membrane protein</topology>
    </subcellularLocation>
</comment>
<gene>
    <name evidence="8" type="ORF">PGLA1383_LOCUS29800</name>
</gene>
<evidence type="ECO:0000256" key="4">
    <source>
        <dbReference type="ARBA" id="ARBA00022989"/>
    </source>
</evidence>
<keyword evidence="3" id="KW-0732">Signal</keyword>
<feature type="transmembrane region" description="Helical" evidence="7">
    <location>
        <begin position="512"/>
        <end position="536"/>
    </location>
</feature>
<evidence type="ECO:0000256" key="5">
    <source>
        <dbReference type="ARBA" id="ARBA00023136"/>
    </source>
</evidence>
<reference evidence="8" key="1">
    <citation type="submission" date="2021-02" db="EMBL/GenBank/DDBJ databases">
        <authorList>
            <person name="Dougan E. K."/>
            <person name="Rhodes N."/>
            <person name="Thang M."/>
            <person name="Chan C."/>
        </authorList>
    </citation>
    <scope>NUCLEOTIDE SEQUENCE</scope>
</reference>
<accession>A0A813FHQ5</accession>
<protein>
    <submittedName>
        <fullName evidence="8">Uncharacterized protein</fullName>
    </submittedName>
</protein>
<dbReference type="Proteomes" id="UP000654075">
    <property type="component" value="Unassembled WGS sequence"/>
</dbReference>
<dbReference type="Pfam" id="PF09451">
    <property type="entry name" value="ATG27"/>
    <property type="match status" value="1"/>
</dbReference>
<feature type="region of interest" description="Disordered" evidence="6">
    <location>
        <begin position="1"/>
        <end position="65"/>
    </location>
</feature>
<evidence type="ECO:0000313" key="9">
    <source>
        <dbReference type="Proteomes" id="UP000654075"/>
    </source>
</evidence>
<keyword evidence="9" id="KW-1185">Reference proteome</keyword>
<dbReference type="InterPro" id="IPR018939">
    <property type="entry name" value="Autophagy-rel_prot_27"/>
</dbReference>
<evidence type="ECO:0000256" key="2">
    <source>
        <dbReference type="ARBA" id="ARBA00022692"/>
    </source>
</evidence>
<organism evidence="8 9">
    <name type="scientific">Polarella glacialis</name>
    <name type="common">Dinoflagellate</name>
    <dbReference type="NCBI Taxonomy" id="89957"/>
    <lineage>
        <taxon>Eukaryota</taxon>
        <taxon>Sar</taxon>
        <taxon>Alveolata</taxon>
        <taxon>Dinophyceae</taxon>
        <taxon>Suessiales</taxon>
        <taxon>Suessiaceae</taxon>
        <taxon>Polarella</taxon>
    </lineage>
</organism>
<comment type="caution">
    <text evidence="8">The sequence shown here is derived from an EMBL/GenBank/DDBJ whole genome shotgun (WGS) entry which is preliminary data.</text>
</comment>
<sequence length="869" mass="93005">MLSTPHGSSDNLVEGLPQEGVTEAEELCGPMSFGGGSSSSGPGSKGDSEGKTWKQWAGRNEDGSSEEYRFGDLTKGFVASVQAKSGGFVSTMQAGICDLKHQMADTALSLREGHEQRAVDFVRTLAREDVEVKEMADAAFAASAAGTSAERFWCSICKDAHSDHKQEYDGPLKPLKGLIGSLEARVLGMEGIRLDAKEASQPVCLFVLEGHRTGALHPPSSSEAGSKAFLSMARFNVSEVAGSDLGVFVFDQCATSFRLGDEDKAFCGGCFVPLAAIIQRSVCWSALYSGLLGTSFEVELTLNLLPLRVVRAKSKLQPACTSGTKNPMMQLGQVRVGLKLSLRQSPLELYFVDQDTTSFQASAEAMGASAGHVSNPLSVLNAAANAAGRTGNALKMESWAAALDELRESYSPVWVGCWSVGTLGAPLWCWPLLVAPFLWLFAWKVKMVDSRFIKGERHNLYVNEDGDPAPKDLMREAVKVQLSIMQLTDSVNRLASQLEKVKFLVAADDRCLSSIIAVLSLAAALALAVALWISVYICNSGFWRYLLWLPGTAVLLPKSLRGPLYKALAEAEFRRRQLLGDDMERRLAGFWHRVPDGKEASHLQLFKQELREVSQARARTNVASFADWARTVVTRKLSVGWPKKGGSVEKFQIAKTVAALQSMKSKYSIDDGDVDMLTLKELLNSVSPSSSAPSGGSLDAAASAVASLAATRAATAPTNSGRGSGSGDFKIWETDLSRLGNEMGRGLPGVQSELSRDVYLAEHLSNQFAASDLLRTVVIFGVIYLAVGSFIKYQTNGASGINMIPHVGFWVEYPALVVDGIAYSKMLLDGAMGKSTSASSSYDTGLCLDGGIRGASLGRGGGAGAFEAL</sequence>
<evidence type="ECO:0000256" key="7">
    <source>
        <dbReference type="SAM" id="Phobius"/>
    </source>
</evidence>
<proteinExistence type="predicted"/>
<keyword evidence="4 7" id="KW-1133">Transmembrane helix</keyword>
<dbReference type="OrthoDB" id="420315at2759"/>
<dbReference type="GO" id="GO:0016020">
    <property type="term" value="C:membrane"/>
    <property type="evidence" value="ECO:0007669"/>
    <property type="project" value="UniProtKB-SubCell"/>
</dbReference>
<feature type="compositionally biased region" description="Polar residues" evidence="6">
    <location>
        <begin position="1"/>
        <end position="11"/>
    </location>
</feature>
<evidence type="ECO:0000313" key="8">
    <source>
        <dbReference type="EMBL" id="CAE8612000.1"/>
    </source>
</evidence>
<name>A0A813FHQ5_POLGL</name>
<keyword evidence="5 7" id="KW-0472">Membrane</keyword>
<evidence type="ECO:0000256" key="6">
    <source>
        <dbReference type="SAM" id="MobiDB-lite"/>
    </source>
</evidence>
<evidence type="ECO:0000256" key="1">
    <source>
        <dbReference type="ARBA" id="ARBA00004167"/>
    </source>
</evidence>